<dbReference type="InterPro" id="IPR015919">
    <property type="entry name" value="Cadherin-like_sf"/>
</dbReference>
<feature type="domain" description="Cadherin" evidence="8">
    <location>
        <begin position="186"/>
        <end position="283"/>
    </location>
</feature>
<reference evidence="10" key="1">
    <citation type="submission" date="2025-08" db="UniProtKB">
        <authorList>
            <consortium name="RefSeq"/>
        </authorList>
    </citation>
    <scope>IDENTIFICATION</scope>
</reference>
<dbReference type="AlphaFoldDB" id="A0A6J1UPY1"/>
<dbReference type="GO" id="GO:0000902">
    <property type="term" value="P:cell morphogenesis"/>
    <property type="evidence" value="ECO:0007669"/>
    <property type="project" value="TreeGrafter"/>
</dbReference>
<dbReference type="GO" id="GO:0045296">
    <property type="term" value="F:cadherin binding"/>
    <property type="evidence" value="ECO:0007669"/>
    <property type="project" value="TreeGrafter"/>
</dbReference>
<keyword evidence="9" id="KW-1185">Reference proteome</keyword>
<dbReference type="GO" id="GO:0016339">
    <property type="term" value="P:calcium-dependent cell-cell adhesion via plasma membrane cell adhesion molecules"/>
    <property type="evidence" value="ECO:0007669"/>
    <property type="project" value="TreeGrafter"/>
</dbReference>
<feature type="domain" description="Cadherin" evidence="8">
    <location>
        <begin position="394"/>
        <end position="507"/>
    </location>
</feature>
<sequence length="1002" mass="111020">MRPDKEHTYPWNRNSLEATIDGVAIILRQQSQNLFIMKGCLFRKTPDGVYLCFMVLLVQISGGETLSFSDLPATGNITENSPSGIVVHTFRVNLTPHLLPDITIPFSYPLIVNSNPLTKAFRINTISPLQYQVVTTGDPVLDYETMPHAFDLQILVADSAGATELQILTVQVRDINEPPVFQGNLVNQTVIIYILENTLPRNIYQIHAGDPETPEKVEFSLSSDSTFFTISTTGTISTLKQFDFEKDLPSYTLNVTITDSIGASVKRTLLVNIINVNDEAPYFITKEKVYKIREEAPVGMFVANITAKDPDGEDFIHNLRYSMGVTEAIPKFSINPMTGTVMVAGRLNRDASPIRTHPNISLTIRVDNPPHRPIDEIVIFVFIEDINDLPPKCTEYNHRVPIPERASPGFEIITLKNYCKDEDVESPHNLFNFTGLSGVGSNKFTLDPHSGMIKLLGNVDLENTTDGSMQRQYILNTVIQDISEPFFSELIYIYINIQLENEFNPVFNSSLYIFNVSEIEPPGSSIGTVLATDQDLPPTGISYSIVSGESGMGVTDLFVMDPQLGILRNTKRLDYEADRVYTLEVKASDNKGNIGTSSVIINVLEANDEPPICTPNGQLLEVPVDLSLGIINSFSITCVDRDSSPKSFRYTITSGNVNNHFDFSPKAGSNISRLVLTNPFDYVSGVDKVWEYQLLVSITDDNLLSSSERTSVHVQNGIVKLTIRVIPDPTTVIPTTPAVTIVTSKENVYAPSAWYVPFFILLGSLLLLGLLGYLTILLAKYLRSCCPPKPKADTKPLLDMPGILLPDHKKAKKETIWEMTNLNTVFDGEAIDPVTGKVYEYNSKSGARRWKDPSVLSKTEVKDSIAKVTTPPKSGEGSLPKTEAITSGGEGNLKEKPRSPKSGEKVLPKAEAEGGNQGDLKQTKPPKNDQTGDLFQMEDETRRSNHLEPTTLDKKTESFLNGQLKLQKANEERLSNQSPSPTPPRKSPIPSHKIYPKYQNQS</sequence>
<evidence type="ECO:0000313" key="10">
    <source>
        <dbReference type="RefSeq" id="XP_026533027.1"/>
    </source>
</evidence>
<feature type="region of interest" description="Disordered" evidence="6">
    <location>
        <begin position="861"/>
        <end position="1002"/>
    </location>
</feature>
<dbReference type="RefSeq" id="XP_026533027.1">
    <property type="nucleotide sequence ID" value="XM_026677242.1"/>
</dbReference>
<dbReference type="PRINTS" id="PR00205">
    <property type="entry name" value="CADHERIN"/>
</dbReference>
<dbReference type="SUPFAM" id="SSF49313">
    <property type="entry name" value="Cadherin-like"/>
    <property type="match status" value="5"/>
</dbReference>
<keyword evidence="3 5" id="KW-0106">Calcium</keyword>
<evidence type="ECO:0000256" key="3">
    <source>
        <dbReference type="ARBA" id="ARBA00022837"/>
    </source>
</evidence>
<dbReference type="PANTHER" id="PTHR24027">
    <property type="entry name" value="CADHERIN-23"/>
    <property type="match status" value="1"/>
</dbReference>
<protein>
    <submittedName>
        <fullName evidence="10">Cadherin-related family member 3</fullName>
    </submittedName>
</protein>
<dbReference type="KEGG" id="nss:113418403"/>
<evidence type="ECO:0000256" key="2">
    <source>
        <dbReference type="ARBA" id="ARBA00022737"/>
    </source>
</evidence>
<comment type="subcellular location">
    <subcellularLocation>
        <location evidence="1">Membrane</location>
    </subcellularLocation>
</comment>
<dbReference type="GO" id="GO:0044331">
    <property type="term" value="P:cell-cell adhesion mediated by cadherin"/>
    <property type="evidence" value="ECO:0007669"/>
    <property type="project" value="TreeGrafter"/>
</dbReference>
<dbReference type="Gene3D" id="2.60.40.60">
    <property type="entry name" value="Cadherins"/>
    <property type="match status" value="6"/>
</dbReference>
<dbReference type="PANTHER" id="PTHR24027:SF439">
    <property type="entry name" value="CADHERIN-RELATED FAMILY MEMBER 3"/>
    <property type="match status" value="1"/>
</dbReference>
<evidence type="ECO:0000256" key="1">
    <source>
        <dbReference type="ARBA" id="ARBA00004370"/>
    </source>
</evidence>
<feature type="domain" description="Cadherin" evidence="8">
    <location>
        <begin position="284"/>
        <end position="393"/>
    </location>
</feature>
<feature type="compositionally biased region" description="Basic and acidic residues" evidence="6">
    <location>
        <begin position="892"/>
        <end position="912"/>
    </location>
</feature>
<dbReference type="GO" id="GO:0007043">
    <property type="term" value="P:cell-cell junction assembly"/>
    <property type="evidence" value="ECO:0007669"/>
    <property type="project" value="TreeGrafter"/>
</dbReference>
<dbReference type="GO" id="GO:0016477">
    <property type="term" value="P:cell migration"/>
    <property type="evidence" value="ECO:0007669"/>
    <property type="project" value="TreeGrafter"/>
</dbReference>
<keyword evidence="4 7" id="KW-0472">Membrane</keyword>
<dbReference type="GO" id="GO:0034332">
    <property type="term" value="P:adherens junction organization"/>
    <property type="evidence" value="ECO:0007669"/>
    <property type="project" value="TreeGrafter"/>
</dbReference>
<feature type="transmembrane region" description="Helical" evidence="7">
    <location>
        <begin position="754"/>
        <end position="779"/>
    </location>
</feature>
<feature type="domain" description="Cadherin" evidence="8">
    <location>
        <begin position="508"/>
        <end position="613"/>
    </location>
</feature>
<dbReference type="GO" id="GO:0016342">
    <property type="term" value="C:catenin complex"/>
    <property type="evidence" value="ECO:0007669"/>
    <property type="project" value="TreeGrafter"/>
</dbReference>
<dbReference type="GO" id="GO:0008013">
    <property type="term" value="F:beta-catenin binding"/>
    <property type="evidence" value="ECO:0007669"/>
    <property type="project" value="TreeGrafter"/>
</dbReference>
<feature type="domain" description="Cadherin" evidence="8">
    <location>
        <begin position="69"/>
        <end position="181"/>
    </location>
</feature>
<evidence type="ECO:0000313" key="9">
    <source>
        <dbReference type="Proteomes" id="UP000504612"/>
    </source>
</evidence>
<organism evidence="9 10">
    <name type="scientific">Notechis scutatus</name>
    <name type="common">mainland tiger snake</name>
    <dbReference type="NCBI Taxonomy" id="8663"/>
    <lineage>
        <taxon>Eukaryota</taxon>
        <taxon>Metazoa</taxon>
        <taxon>Chordata</taxon>
        <taxon>Craniata</taxon>
        <taxon>Vertebrata</taxon>
        <taxon>Euteleostomi</taxon>
        <taxon>Lepidosauria</taxon>
        <taxon>Squamata</taxon>
        <taxon>Bifurcata</taxon>
        <taxon>Unidentata</taxon>
        <taxon>Episquamata</taxon>
        <taxon>Toxicofera</taxon>
        <taxon>Serpentes</taxon>
        <taxon>Colubroidea</taxon>
        <taxon>Elapidae</taxon>
        <taxon>Hydrophiinae</taxon>
        <taxon>Notechis</taxon>
    </lineage>
</organism>
<evidence type="ECO:0000256" key="5">
    <source>
        <dbReference type="PROSITE-ProRule" id="PRU00043"/>
    </source>
</evidence>
<dbReference type="FunFam" id="2.60.40.60:FF:000231">
    <property type="entry name" value="Cadherin related family member 3"/>
    <property type="match status" value="1"/>
</dbReference>
<dbReference type="Pfam" id="PF00028">
    <property type="entry name" value="Cadherin"/>
    <property type="match status" value="2"/>
</dbReference>
<keyword evidence="7" id="KW-0812">Transmembrane</keyword>
<evidence type="ECO:0000256" key="7">
    <source>
        <dbReference type="SAM" id="Phobius"/>
    </source>
</evidence>
<feature type="domain" description="Cadherin" evidence="8">
    <location>
        <begin position="614"/>
        <end position="759"/>
    </location>
</feature>
<evidence type="ECO:0000259" key="8">
    <source>
        <dbReference type="PROSITE" id="PS50268"/>
    </source>
</evidence>
<dbReference type="GeneID" id="113418403"/>
<gene>
    <name evidence="10" type="primary">CDHR3</name>
</gene>
<accession>A0A6J1UPY1</accession>
<dbReference type="CDD" id="cd11304">
    <property type="entry name" value="Cadherin_repeat"/>
    <property type="match status" value="6"/>
</dbReference>
<dbReference type="Proteomes" id="UP000504612">
    <property type="component" value="Unplaced"/>
</dbReference>
<keyword evidence="7" id="KW-1133">Transmembrane helix</keyword>
<feature type="compositionally biased region" description="Basic and acidic residues" evidence="6">
    <location>
        <begin position="939"/>
        <end position="957"/>
    </location>
</feature>
<evidence type="ECO:0000256" key="4">
    <source>
        <dbReference type="ARBA" id="ARBA00023136"/>
    </source>
</evidence>
<name>A0A6J1UPY1_9SAUR</name>
<dbReference type="SMART" id="SM00112">
    <property type="entry name" value="CA"/>
    <property type="match status" value="5"/>
</dbReference>
<dbReference type="PROSITE" id="PS50268">
    <property type="entry name" value="CADHERIN_2"/>
    <property type="match status" value="6"/>
</dbReference>
<keyword evidence="2" id="KW-0677">Repeat</keyword>
<dbReference type="GO" id="GO:0005912">
    <property type="term" value="C:adherens junction"/>
    <property type="evidence" value="ECO:0007669"/>
    <property type="project" value="TreeGrafter"/>
</dbReference>
<evidence type="ECO:0000256" key="6">
    <source>
        <dbReference type="SAM" id="MobiDB-lite"/>
    </source>
</evidence>
<dbReference type="InterPro" id="IPR002126">
    <property type="entry name" value="Cadherin-like_dom"/>
</dbReference>
<dbReference type="GO" id="GO:0007156">
    <property type="term" value="P:homophilic cell adhesion via plasma membrane adhesion molecules"/>
    <property type="evidence" value="ECO:0007669"/>
    <property type="project" value="InterPro"/>
</dbReference>
<dbReference type="GO" id="GO:0005509">
    <property type="term" value="F:calcium ion binding"/>
    <property type="evidence" value="ECO:0007669"/>
    <property type="project" value="UniProtKB-UniRule"/>
</dbReference>
<dbReference type="CTD" id="222256"/>
<dbReference type="InterPro" id="IPR039808">
    <property type="entry name" value="Cadherin"/>
</dbReference>
<proteinExistence type="predicted"/>